<keyword evidence="2" id="KW-0813">Transport</keyword>
<dbReference type="InterPro" id="IPR007135">
    <property type="entry name" value="Atg3/Atg10"/>
</dbReference>
<keyword evidence="2" id="KW-0653">Protein transport</keyword>
<keyword evidence="3" id="KW-0072">Autophagy</keyword>
<dbReference type="Pfam" id="PF03987">
    <property type="entry name" value="Autophagy_act_C"/>
    <property type="match status" value="1"/>
</dbReference>
<dbReference type="GO" id="GO:0015031">
    <property type="term" value="P:protein transport"/>
    <property type="evidence" value="ECO:0007669"/>
    <property type="project" value="UniProtKB-KW"/>
</dbReference>
<keyword evidence="5" id="KW-1185">Reference proteome</keyword>
<accession>A0A1X7RBA5</accession>
<protein>
    <submittedName>
        <fullName evidence="4">Similar to Saccharomyces cerevisiae YLL042C ATG10 Conserved E2-like conjugating enzyme that mediates formation of the Atg12p-Atg5p conjugate, which is a critical step in autophagy</fullName>
    </submittedName>
</protein>
<dbReference type="EMBL" id="FXLY01000016">
    <property type="protein sequence ID" value="SMN22943.1"/>
    <property type="molecule type" value="Genomic_DNA"/>
</dbReference>
<gene>
    <name evidence="4" type="ORF">KASA_0C00176G</name>
</gene>
<proteinExistence type="predicted"/>
<dbReference type="AlphaFoldDB" id="A0A1X7RBA5"/>
<dbReference type="Proteomes" id="UP000196158">
    <property type="component" value="Unassembled WGS sequence"/>
</dbReference>
<evidence type="ECO:0000313" key="5">
    <source>
        <dbReference type="Proteomes" id="UP000196158"/>
    </source>
</evidence>
<reference evidence="4 5" key="1">
    <citation type="submission" date="2017-04" db="EMBL/GenBank/DDBJ databases">
        <authorList>
            <person name="Afonso C.L."/>
            <person name="Miller P.J."/>
            <person name="Scott M.A."/>
            <person name="Spackman E."/>
            <person name="Goraichik I."/>
            <person name="Dimitrov K.M."/>
            <person name="Suarez D.L."/>
            <person name="Swayne D.E."/>
        </authorList>
    </citation>
    <scope>NUCLEOTIDE SEQUENCE [LARGE SCALE GENOMIC DNA]</scope>
</reference>
<organism evidence="4 5">
    <name type="scientific">Maudiozyma saulgeensis</name>
    <dbReference type="NCBI Taxonomy" id="1789683"/>
    <lineage>
        <taxon>Eukaryota</taxon>
        <taxon>Fungi</taxon>
        <taxon>Dikarya</taxon>
        <taxon>Ascomycota</taxon>
        <taxon>Saccharomycotina</taxon>
        <taxon>Saccharomycetes</taxon>
        <taxon>Saccharomycetales</taxon>
        <taxon>Saccharomycetaceae</taxon>
        <taxon>Maudiozyma</taxon>
    </lineage>
</organism>
<dbReference type="STRING" id="1789683.A0A1X7RBA5"/>
<sequence length="154" mass="18051">MLSFEDYTIQLELLYKSHVFQEKNGYVTHNISKTIFIVYLKANKRIAEITGATIVILRIEYSQIYREPTLYIQLQQEYTDVSGFLVTKLCVIPDMTIILPNHIQGSFVIEPEQCHGAIWWCFHQCNTTDIVGDGELYKDTYLKRWISSYIDAWV</sequence>
<evidence type="ECO:0000313" key="4">
    <source>
        <dbReference type="EMBL" id="SMN22943.1"/>
    </source>
</evidence>
<keyword evidence="1" id="KW-0833">Ubl conjugation pathway</keyword>
<evidence type="ECO:0000256" key="3">
    <source>
        <dbReference type="ARBA" id="ARBA00023006"/>
    </source>
</evidence>
<dbReference type="Gene3D" id="3.30.1460.50">
    <property type="match status" value="1"/>
</dbReference>
<evidence type="ECO:0000256" key="2">
    <source>
        <dbReference type="ARBA" id="ARBA00022927"/>
    </source>
</evidence>
<dbReference type="OrthoDB" id="4031501at2759"/>
<name>A0A1X7RBA5_9SACH</name>
<dbReference type="GO" id="GO:0006914">
    <property type="term" value="P:autophagy"/>
    <property type="evidence" value="ECO:0007669"/>
    <property type="project" value="UniProtKB-KW"/>
</dbReference>
<evidence type="ECO:0000256" key="1">
    <source>
        <dbReference type="ARBA" id="ARBA00022786"/>
    </source>
</evidence>
<dbReference type="GO" id="GO:0019787">
    <property type="term" value="F:ubiquitin-like protein transferase activity"/>
    <property type="evidence" value="ECO:0007669"/>
    <property type="project" value="InterPro"/>
</dbReference>